<sequence length="105" mass="12311">MKYNINEGMCPDMGNTSEKRKSYHAEFKEMVVELYQTGTPVKQICSEYGLSETTIYKWIRKQKPVKLDDGSSFTPEEFLNLQKELHRLKEENEILKKAMAIFAKK</sequence>
<dbReference type="InterPro" id="IPR009057">
    <property type="entry name" value="Homeodomain-like_sf"/>
</dbReference>
<gene>
    <name evidence="2" type="ORF">HMPREF3213_02849</name>
</gene>
<dbReference type="SUPFAM" id="SSF46689">
    <property type="entry name" value="Homeodomain-like"/>
    <property type="match status" value="1"/>
</dbReference>
<dbReference type="GO" id="GO:0006313">
    <property type="term" value="P:DNA transposition"/>
    <property type="evidence" value="ECO:0007669"/>
    <property type="project" value="InterPro"/>
</dbReference>
<dbReference type="Pfam" id="PF01527">
    <property type="entry name" value="HTH_Tnp_1"/>
    <property type="match status" value="1"/>
</dbReference>
<dbReference type="Gene3D" id="1.10.10.60">
    <property type="entry name" value="Homeodomain-like"/>
    <property type="match status" value="1"/>
</dbReference>
<feature type="coiled-coil region" evidence="1">
    <location>
        <begin position="78"/>
        <end position="105"/>
    </location>
</feature>
<dbReference type="InterPro" id="IPR051839">
    <property type="entry name" value="RD_transcriptional_regulator"/>
</dbReference>
<dbReference type="AlphaFoldDB" id="A0A133KH26"/>
<reference evidence="3" key="1">
    <citation type="submission" date="2016-01" db="EMBL/GenBank/DDBJ databases">
        <authorList>
            <person name="Mitreva M."/>
            <person name="Pepin K.H."/>
            <person name="Mihindukulasuriya K.A."/>
            <person name="Fulton R."/>
            <person name="Fronick C."/>
            <person name="O'Laughlin M."/>
            <person name="Miner T."/>
            <person name="Herter B."/>
            <person name="Rosa B.A."/>
            <person name="Cordes M."/>
            <person name="Tomlinson C."/>
            <person name="Wollam A."/>
            <person name="Palsikar V.B."/>
            <person name="Mardis E.R."/>
            <person name="Wilson R.K."/>
        </authorList>
    </citation>
    <scope>NUCLEOTIDE SEQUENCE [LARGE SCALE GENOMIC DNA]</scope>
    <source>
        <strain evidence="3">GED7749B</strain>
    </source>
</reference>
<dbReference type="Proteomes" id="UP000070376">
    <property type="component" value="Unassembled WGS sequence"/>
</dbReference>
<dbReference type="PATRIC" id="fig|1398.22.peg.2855"/>
<dbReference type="InterPro" id="IPR002514">
    <property type="entry name" value="Transposase_8"/>
</dbReference>
<dbReference type="EMBL" id="LRPN01000134">
    <property type="protein sequence ID" value="KWZ78800.1"/>
    <property type="molecule type" value="Genomic_DNA"/>
</dbReference>
<evidence type="ECO:0000313" key="3">
    <source>
        <dbReference type="Proteomes" id="UP000070376"/>
    </source>
</evidence>
<dbReference type="RefSeq" id="WP_142236810.1">
    <property type="nucleotide sequence ID" value="NZ_CP133296.1"/>
</dbReference>
<dbReference type="PANTHER" id="PTHR33215:SF13">
    <property type="entry name" value="PROTEIN DISTAL ANTENNA"/>
    <property type="match status" value="1"/>
</dbReference>
<name>A0A133KH26_HEYCO</name>
<protein>
    <submittedName>
        <fullName evidence="2">Transposase</fullName>
    </submittedName>
</protein>
<keyword evidence="1" id="KW-0175">Coiled coil</keyword>
<dbReference type="PANTHER" id="PTHR33215">
    <property type="entry name" value="PROTEIN DISTAL ANTENNA"/>
    <property type="match status" value="1"/>
</dbReference>
<evidence type="ECO:0000256" key="1">
    <source>
        <dbReference type="SAM" id="Coils"/>
    </source>
</evidence>
<dbReference type="GO" id="GO:0004803">
    <property type="term" value="F:transposase activity"/>
    <property type="evidence" value="ECO:0007669"/>
    <property type="project" value="InterPro"/>
</dbReference>
<organism evidence="2 3">
    <name type="scientific">Heyndrickxia coagulans</name>
    <name type="common">Weizmannia coagulans</name>
    <dbReference type="NCBI Taxonomy" id="1398"/>
    <lineage>
        <taxon>Bacteria</taxon>
        <taxon>Bacillati</taxon>
        <taxon>Bacillota</taxon>
        <taxon>Bacilli</taxon>
        <taxon>Bacillales</taxon>
        <taxon>Bacillaceae</taxon>
        <taxon>Heyndrickxia</taxon>
    </lineage>
</organism>
<comment type="caution">
    <text evidence="2">The sequence shown here is derived from an EMBL/GenBank/DDBJ whole genome shotgun (WGS) entry which is preliminary data.</text>
</comment>
<proteinExistence type="predicted"/>
<accession>A0A133KH26</accession>
<evidence type="ECO:0000313" key="2">
    <source>
        <dbReference type="EMBL" id="KWZ78800.1"/>
    </source>
</evidence>
<dbReference type="GO" id="GO:0003677">
    <property type="term" value="F:DNA binding"/>
    <property type="evidence" value="ECO:0007669"/>
    <property type="project" value="InterPro"/>
</dbReference>